<gene>
    <name evidence="5" type="ORF">EGYM00392_LOCUS13012</name>
</gene>
<dbReference type="InterPro" id="IPR002048">
    <property type="entry name" value="EF_hand_dom"/>
</dbReference>
<dbReference type="Gene3D" id="1.25.40.20">
    <property type="entry name" value="Ankyrin repeat-containing domain"/>
    <property type="match status" value="2"/>
</dbReference>
<name>A0A7S1N7E9_9EUGL</name>
<evidence type="ECO:0000313" key="5">
    <source>
        <dbReference type="EMBL" id="CAD9001929.1"/>
    </source>
</evidence>
<keyword evidence="1" id="KW-0677">Repeat</keyword>
<dbReference type="SUPFAM" id="SSF48403">
    <property type="entry name" value="Ankyrin repeat"/>
    <property type="match status" value="1"/>
</dbReference>
<sequence>MRDDQKKAYATFVVYDAFPVLHNMSRSTATGVSHTFDDSLGLRADPGHEYASEFGDETGPPQTPSDPATPSVAMDGAPSTGIPSHAPPDATFERTEVAAHELVQFEFEAGTQWRPVDLVLDVSVDPPDAEVSLCFGDRRPQSTFDYRWVELVKGNTANVMQFGEIHGTRYVALSAPIPVNSLAVTARYSTQVAVKDDLLLPWKVAEAYCHSKEEEDMVREWLGRNSSCYPMLDEEGCTPLIRACKCPKRGSLRMLELLCTEFSRFFMINQQDKSGRTALHHLMDVGDLLISKSGKVVYERTYALAQYLLSNPAVEVGLQDNEGNTPLHVAAQADLPSPVPGQGSKLLKLLLQARDNEGIGVRNDAGHTPLEAAEAMSCTHNVNVLMAAIVARNEAAGLSVSGTHISGLGRKSKGPLLEAAAEAAPRPKRQVPAASLQPWQEDNVGGLLLSEAQLRQAFISIDGKGEGWISKQSLVDWVRANDYGVNVKDPADTLLPAMRRYCTLDPERLAFEEFAVVVLSLGQG</sequence>
<dbReference type="PANTHER" id="PTHR24126">
    <property type="entry name" value="ANKYRIN REPEAT, PH AND SEC7 DOMAIN CONTAINING PROTEIN SECG-RELATED"/>
    <property type="match status" value="1"/>
</dbReference>
<accession>A0A7S1N7E9</accession>
<dbReference type="PANTHER" id="PTHR24126:SF14">
    <property type="entry name" value="ANK_REP_REGION DOMAIN-CONTAINING PROTEIN"/>
    <property type="match status" value="1"/>
</dbReference>
<reference evidence="5" key="1">
    <citation type="submission" date="2021-01" db="EMBL/GenBank/DDBJ databases">
        <authorList>
            <person name="Corre E."/>
            <person name="Pelletier E."/>
            <person name="Niang G."/>
            <person name="Scheremetjew M."/>
            <person name="Finn R."/>
            <person name="Kale V."/>
            <person name="Holt S."/>
            <person name="Cochrane G."/>
            <person name="Meng A."/>
            <person name="Brown T."/>
            <person name="Cohen L."/>
        </authorList>
    </citation>
    <scope>NUCLEOTIDE SEQUENCE</scope>
    <source>
        <strain evidence="5">NIES-381</strain>
    </source>
</reference>
<dbReference type="InterPro" id="IPR036770">
    <property type="entry name" value="Ankyrin_rpt-contain_sf"/>
</dbReference>
<dbReference type="EMBL" id="HBGA01035720">
    <property type="protein sequence ID" value="CAD9001929.1"/>
    <property type="molecule type" value="Transcribed_RNA"/>
</dbReference>
<evidence type="ECO:0000256" key="3">
    <source>
        <dbReference type="SAM" id="MobiDB-lite"/>
    </source>
</evidence>
<evidence type="ECO:0000259" key="4">
    <source>
        <dbReference type="PROSITE" id="PS50222"/>
    </source>
</evidence>
<organism evidence="5">
    <name type="scientific">Eutreptiella gymnastica</name>
    <dbReference type="NCBI Taxonomy" id="73025"/>
    <lineage>
        <taxon>Eukaryota</taxon>
        <taxon>Discoba</taxon>
        <taxon>Euglenozoa</taxon>
        <taxon>Euglenida</taxon>
        <taxon>Spirocuta</taxon>
        <taxon>Euglenophyceae</taxon>
        <taxon>Eutreptiales</taxon>
        <taxon>Eutreptiaceae</taxon>
        <taxon>Eutreptiella</taxon>
    </lineage>
</organism>
<evidence type="ECO:0000256" key="1">
    <source>
        <dbReference type="ARBA" id="ARBA00022737"/>
    </source>
</evidence>
<evidence type="ECO:0000256" key="2">
    <source>
        <dbReference type="ARBA" id="ARBA00023043"/>
    </source>
</evidence>
<dbReference type="PROSITE" id="PS50222">
    <property type="entry name" value="EF_HAND_2"/>
    <property type="match status" value="1"/>
</dbReference>
<proteinExistence type="predicted"/>
<feature type="domain" description="EF-hand" evidence="4">
    <location>
        <begin position="449"/>
        <end position="484"/>
    </location>
</feature>
<protein>
    <recommendedName>
        <fullName evidence="4">EF-hand domain-containing protein</fullName>
    </recommendedName>
</protein>
<feature type="region of interest" description="Disordered" evidence="3">
    <location>
        <begin position="43"/>
        <end position="89"/>
    </location>
</feature>
<dbReference type="InterPro" id="IPR002110">
    <property type="entry name" value="Ankyrin_rpt"/>
</dbReference>
<dbReference type="GO" id="GO:0005509">
    <property type="term" value="F:calcium ion binding"/>
    <property type="evidence" value="ECO:0007669"/>
    <property type="project" value="InterPro"/>
</dbReference>
<dbReference type="AlphaFoldDB" id="A0A7S1N7E9"/>
<dbReference type="SMART" id="SM00248">
    <property type="entry name" value="ANK"/>
    <property type="match status" value="3"/>
</dbReference>
<keyword evidence="2" id="KW-0040">ANK repeat</keyword>